<dbReference type="InterPro" id="IPR009057">
    <property type="entry name" value="Homeodomain-like_sf"/>
</dbReference>
<evidence type="ECO:0000259" key="7">
    <source>
        <dbReference type="PROSITE" id="PS50110"/>
    </source>
</evidence>
<name>A0ABT5U4W6_9GAMM</name>
<dbReference type="PROSITE" id="PS50110">
    <property type="entry name" value="RESPONSE_REGULATORY"/>
    <property type="match status" value="1"/>
</dbReference>
<dbReference type="Gene3D" id="3.40.50.300">
    <property type="entry name" value="P-loop containing nucleotide triphosphate hydrolases"/>
    <property type="match status" value="1"/>
</dbReference>
<accession>A0ABT5U4W6</accession>
<keyword evidence="5" id="KW-0597">Phosphoprotein</keyword>
<keyword evidence="1" id="KW-0547">Nucleotide-binding</keyword>
<dbReference type="Gene3D" id="1.10.10.60">
    <property type="entry name" value="Homeodomain-like"/>
    <property type="match status" value="1"/>
</dbReference>
<feature type="domain" description="Response regulatory" evidence="7">
    <location>
        <begin position="5"/>
        <end position="118"/>
    </location>
</feature>
<dbReference type="InterPro" id="IPR058031">
    <property type="entry name" value="AAA_lid_NorR"/>
</dbReference>
<protein>
    <submittedName>
        <fullName evidence="8">Sigma-54 dependent transcriptional regulator</fullName>
    </submittedName>
</protein>
<keyword evidence="9" id="KW-1185">Reference proteome</keyword>
<evidence type="ECO:0000259" key="6">
    <source>
        <dbReference type="PROSITE" id="PS50045"/>
    </source>
</evidence>
<evidence type="ECO:0000256" key="3">
    <source>
        <dbReference type="ARBA" id="ARBA00023015"/>
    </source>
</evidence>
<dbReference type="Pfam" id="PF02954">
    <property type="entry name" value="HTH_8"/>
    <property type="match status" value="1"/>
</dbReference>
<feature type="domain" description="Sigma-54 factor interaction" evidence="6">
    <location>
        <begin position="142"/>
        <end position="370"/>
    </location>
</feature>
<evidence type="ECO:0000256" key="1">
    <source>
        <dbReference type="ARBA" id="ARBA00022741"/>
    </source>
</evidence>
<dbReference type="SUPFAM" id="SSF52540">
    <property type="entry name" value="P-loop containing nucleoside triphosphate hydrolases"/>
    <property type="match status" value="1"/>
</dbReference>
<dbReference type="Proteomes" id="UP001528823">
    <property type="component" value="Unassembled WGS sequence"/>
</dbReference>
<dbReference type="InterPro" id="IPR011006">
    <property type="entry name" value="CheY-like_superfamily"/>
</dbReference>
<dbReference type="Pfam" id="PF25601">
    <property type="entry name" value="AAA_lid_14"/>
    <property type="match status" value="1"/>
</dbReference>
<sequence length="454" mass="50318">MNDEHILVIDDEPAFCELCKLWLVQQGYTVSVASDTEQARQVLAKQTIGLILLDLALPPSFTPEEGLQLIPECEAPVIVMTGHADRDLALTAIKNGAWDFLAKPIDPDMLAIVVKRALVKHELELQLSQLRQQLVQDDDMGLVGVSENIQSTRQLITRIAPTDVPVLITGPSGTGKEIIAKAIHQHSSRKNQPFISVHCGAIPADLLESELFGYKKGAFTGADKDRVGLIALADNGTLFLDEIGEMPSAMQVKLLRVLQEGSFYPVGGRDLVKVNIRIVSATNRDLLGAVAAGNFRDDLFYRIKGITIQTLSLQQRKQDIPSLIQHFLLRYNVKNRTAITIQADALAWLTNNQWQGNVRELKNTIESLAAIAQGQQVTMDEISFLFTGNEVVPVELNDESLEQQVKQLEIRLITVALEQSNGNRTHAAQKLKLSRQGLLKKMERYGLNTLREQS</sequence>
<comment type="caution">
    <text evidence="8">The sequence shown here is derived from an EMBL/GenBank/DDBJ whole genome shotgun (WGS) entry which is preliminary data.</text>
</comment>
<dbReference type="Pfam" id="PF00158">
    <property type="entry name" value="Sigma54_activat"/>
    <property type="match status" value="1"/>
</dbReference>
<evidence type="ECO:0000256" key="5">
    <source>
        <dbReference type="PROSITE-ProRule" id="PRU00169"/>
    </source>
</evidence>
<dbReference type="PRINTS" id="PR01590">
    <property type="entry name" value="HTHFIS"/>
</dbReference>
<evidence type="ECO:0000313" key="8">
    <source>
        <dbReference type="EMBL" id="MDE1461403.1"/>
    </source>
</evidence>
<dbReference type="SUPFAM" id="SSF46689">
    <property type="entry name" value="Homeodomain-like"/>
    <property type="match status" value="1"/>
</dbReference>
<dbReference type="InterPro" id="IPR003593">
    <property type="entry name" value="AAA+_ATPase"/>
</dbReference>
<dbReference type="SMART" id="SM00382">
    <property type="entry name" value="AAA"/>
    <property type="match status" value="1"/>
</dbReference>
<feature type="modified residue" description="4-aspartylphosphate" evidence="5">
    <location>
        <position position="54"/>
    </location>
</feature>
<proteinExistence type="predicted"/>
<dbReference type="PROSITE" id="PS00676">
    <property type="entry name" value="SIGMA54_INTERACT_2"/>
    <property type="match status" value="1"/>
</dbReference>
<dbReference type="InterPro" id="IPR001789">
    <property type="entry name" value="Sig_transdc_resp-reg_receiver"/>
</dbReference>
<dbReference type="SUPFAM" id="SSF52172">
    <property type="entry name" value="CheY-like"/>
    <property type="match status" value="1"/>
</dbReference>
<organism evidence="8 9">
    <name type="scientific">Spartinivicinus poritis</name>
    <dbReference type="NCBI Taxonomy" id="2994640"/>
    <lineage>
        <taxon>Bacteria</taxon>
        <taxon>Pseudomonadati</taxon>
        <taxon>Pseudomonadota</taxon>
        <taxon>Gammaproteobacteria</taxon>
        <taxon>Oceanospirillales</taxon>
        <taxon>Zooshikellaceae</taxon>
        <taxon>Spartinivicinus</taxon>
    </lineage>
</organism>
<evidence type="ECO:0000313" key="9">
    <source>
        <dbReference type="Proteomes" id="UP001528823"/>
    </source>
</evidence>
<dbReference type="InterPro" id="IPR002078">
    <property type="entry name" value="Sigma_54_int"/>
</dbReference>
<dbReference type="RefSeq" id="WP_274687766.1">
    <property type="nucleotide sequence ID" value="NZ_JAPMOU010000004.1"/>
</dbReference>
<evidence type="ECO:0000256" key="2">
    <source>
        <dbReference type="ARBA" id="ARBA00022840"/>
    </source>
</evidence>
<keyword evidence="3" id="KW-0805">Transcription regulation</keyword>
<dbReference type="InterPro" id="IPR002197">
    <property type="entry name" value="HTH_Fis"/>
</dbReference>
<dbReference type="CDD" id="cd00009">
    <property type="entry name" value="AAA"/>
    <property type="match status" value="1"/>
</dbReference>
<dbReference type="PROSITE" id="PS50045">
    <property type="entry name" value="SIGMA54_INTERACT_4"/>
    <property type="match status" value="1"/>
</dbReference>
<gene>
    <name evidence="8" type="ORF">ORQ98_05430</name>
</gene>
<dbReference type="InterPro" id="IPR027417">
    <property type="entry name" value="P-loop_NTPase"/>
</dbReference>
<dbReference type="InterPro" id="IPR025943">
    <property type="entry name" value="Sigma_54_int_dom_ATP-bd_2"/>
</dbReference>
<dbReference type="Gene3D" id="1.10.8.60">
    <property type="match status" value="1"/>
</dbReference>
<keyword evidence="2" id="KW-0067">ATP-binding</keyword>
<dbReference type="SMART" id="SM00448">
    <property type="entry name" value="REC"/>
    <property type="match status" value="1"/>
</dbReference>
<dbReference type="PANTHER" id="PTHR32071">
    <property type="entry name" value="TRANSCRIPTIONAL REGULATORY PROTEIN"/>
    <property type="match status" value="1"/>
</dbReference>
<dbReference type="Pfam" id="PF00072">
    <property type="entry name" value="Response_reg"/>
    <property type="match status" value="1"/>
</dbReference>
<evidence type="ECO:0000256" key="4">
    <source>
        <dbReference type="ARBA" id="ARBA00023163"/>
    </source>
</evidence>
<keyword evidence="4" id="KW-0804">Transcription</keyword>
<dbReference type="EMBL" id="JAPMOU010000004">
    <property type="protein sequence ID" value="MDE1461403.1"/>
    <property type="molecule type" value="Genomic_DNA"/>
</dbReference>
<dbReference type="Gene3D" id="3.40.50.2300">
    <property type="match status" value="1"/>
</dbReference>
<reference evidence="8 9" key="1">
    <citation type="submission" date="2022-11" db="EMBL/GenBank/DDBJ databases">
        <title>Spartinivicinus poritis sp. nov., isolated from scleractinian coral Porites lutea.</title>
        <authorList>
            <person name="Zhang G."/>
            <person name="Cai L."/>
            <person name="Wei Q."/>
        </authorList>
    </citation>
    <scope>NUCLEOTIDE SEQUENCE [LARGE SCALE GENOMIC DNA]</scope>
    <source>
        <strain evidence="8 9">A2-2</strain>
    </source>
</reference>